<dbReference type="EMBL" id="JAIWYP010000006">
    <property type="protein sequence ID" value="KAH3806956.1"/>
    <property type="molecule type" value="Genomic_DNA"/>
</dbReference>
<name>A0A9D4FYW7_DREPO</name>
<gene>
    <name evidence="1" type="ORF">DPMN_135286</name>
</gene>
<organism evidence="1 2">
    <name type="scientific">Dreissena polymorpha</name>
    <name type="common">Zebra mussel</name>
    <name type="synonym">Mytilus polymorpha</name>
    <dbReference type="NCBI Taxonomy" id="45954"/>
    <lineage>
        <taxon>Eukaryota</taxon>
        <taxon>Metazoa</taxon>
        <taxon>Spiralia</taxon>
        <taxon>Lophotrochozoa</taxon>
        <taxon>Mollusca</taxon>
        <taxon>Bivalvia</taxon>
        <taxon>Autobranchia</taxon>
        <taxon>Heteroconchia</taxon>
        <taxon>Euheterodonta</taxon>
        <taxon>Imparidentia</taxon>
        <taxon>Neoheterodontei</taxon>
        <taxon>Myida</taxon>
        <taxon>Dreissenoidea</taxon>
        <taxon>Dreissenidae</taxon>
        <taxon>Dreissena</taxon>
    </lineage>
</organism>
<reference evidence="1" key="2">
    <citation type="submission" date="2020-11" db="EMBL/GenBank/DDBJ databases">
        <authorList>
            <person name="McCartney M.A."/>
            <person name="Auch B."/>
            <person name="Kono T."/>
            <person name="Mallez S."/>
            <person name="Becker A."/>
            <person name="Gohl D.M."/>
            <person name="Silverstein K.A.T."/>
            <person name="Koren S."/>
            <person name="Bechman K.B."/>
            <person name="Herman A."/>
            <person name="Abrahante J.E."/>
            <person name="Garbe J."/>
        </authorList>
    </citation>
    <scope>NUCLEOTIDE SEQUENCE</scope>
    <source>
        <strain evidence="1">Duluth1</strain>
        <tissue evidence="1">Whole animal</tissue>
    </source>
</reference>
<keyword evidence="2" id="KW-1185">Reference proteome</keyword>
<dbReference type="AlphaFoldDB" id="A0A9D4FYW7"/>
<comment type="caution">
    <text evidence="1">The sequence shown here is derived from an EMBL/GenBank/DDBJ whole genome shotgun (WGS) entry which is preliminary data.</text>
</comment>
<evidence type="ECO:0000313" key="1">
    <source>
        <dbReference type="EMBL" id="KAH3806956.1"/>
    </source>
</evidence>
<evidence type="ECO:0000313" key="2">
    <source>
        <dbReference type="Proteomes" id="UP000828390"/>
    </source>
</evidence>
<protein>
    <submittedName>
        <fullName evidence="1">Uncharacterized protein</fullName>
    </submittedName>
</protein>
<proteinExistence type="predicted"/>
<reference evidence="1" key="1">
    <citation type="journal article" date="2019" name="bioRxiv">
        <title>The Genome of the Zebra Mussel, Dreissena polymorpha: A Resource for Invasive Species Research.</title>
        <authorList>
            <person name="McCartney M.A."/>
            <person name="Auch B."/>
            <person name="Kono T."/>
            <person name="Mallez S."/>
            <person name="Zhang Y."/>
            <person name="Obille A."/>
            <person name="Becker A."/>
            <person name="Abrahante J.E."/>
            <person name="Garbe J."/>
            <person name="Badalamenti J.P."/>
            <person name="Herman A."/>
            <person name="Mangelson H."/>
            <person name="Liachko I."/>
            <person name="Sullivan S."/>
            <person name="Sone E.D."/>
            <person name="Koren S."/>
            <person name="Silverstein K.A.T."/>
            <person name="Beckman K.B."/>
            <person name="Gohl D.M."/>
        </authorList>
    </citation>
    <scope>NUCLEOTIDE SEQUENCE</scope>
    <source>
        <strain evidence="1">Duluth1</strain>
        <tissue evidence="1">Whole animal</tissue>
    </source>
</reference>
<accession>A0A9D4FYW7</accession>
<dbReference type="Proteomes" id="UP000828390">
    <property type="component" value="Unassembled WGS sequence"/>
</dbReference>
<sequence>MTVVVEDVAVTVVFNCWLVADSVMVPNVALSGYDCLADDGAEVTSSVGANKRYCGVIIE</sequence>